<dbReference type="EMBL" id="JBJURJ010000001">
    <property type="protein sequence ID" value="MFM9326694.1"/>
    <property type="molecule type" value="Genomic_DNA"/>
</dbReference>
<comment type="caution">
    <text evidence="1">The sequence shown here is derived from an EMBL/GenBank/DDBJ whole genome shotgun (WGS) entry which is preliminary data.</text>
</comment>
<protein>
    <submittedName>
        <fullName evidence="1">YheC/YheD family protein</fullName>
    </submittedName>
</protein>
<accession>A0ACC7NRP2</accession>
<name>A0ACC7NRP2_9BACL</name>
<sequence length="218" mass="23684">MKQIADKWAKFAILKAHSGVAKHIPDTRRYSKEHLGVMLGQYSFIVAKPVVGTGGSGVVRISRGSGGGYRLQYGATVRQTPNLDGLERILAGIRGKRAYMLQQGIRLSTIQSKPLDYRVKLVKENGSWRIRAVVARIARPGLFVTNLCRGGTMVGGNRALRMTFPSLARDKFATMVGVARSGTALLEAKYAGIGALGFDFGIDKGGTVWILEVNTRPH</sequence>
<evidence type="ECO:0000313" key="2">
    <source>
        <dbReference type="Proteomes" id="UP001631969"/>
    </source>
</evidence>
<keyword evidence="2" id="KW-1185">Reference proteome</keyword>
<evidence type="ECO:0000313" key="1">
    <source>
        <dbReference type="EMBL" id="MFM9326694.1"/>
    </source>
</evidence>
<dbReference type="Proteomes" id="UP001631969">
    <property type="component" value="Unassembled WGS sequence"/>
</dbReference>
<reference evidence="1" key="1">
    <citation type="submission" date="2024-12" db="EMBL/GenBank/DDBJ databases">
        <authorList>
            <person name="Wu N."/>
        </authorList>
    </citation>
    <scope>NUCLEOTIDE SEQUENCE</scope>
    <source>
        <strain evidence="1">P15</strain>
    </source>
</reference>
<proteinExistence type="predicted"/>
<gene>
    <name evidence="1" type="ORF">ACI1P1_00140</name>
</gene>
<organism evidence="1 2">
    <name type="scientific">Paenibacillus mesotrionivorans</name>
    <dbReference type="NCBI Taxonomy" id="3160968"/>
    <lineage>
        <taxon>Bacteria</taxon>
        <taxon>Bacillati</taxon>
        <taxon>Bacillota</taxon>
        <taxon>Bacilli</taxon>
        <taxon>Bacillales</taxon>
        <taxon>Paenibacillaceae</taxon>
        <taxon>Paenibacillus</taxon>
    </lineage>
</organism>